<sequence>MAAGLFVVLAGEALAAPQCPAEVETQQQLTAAIPGWRDLRSKTPHRVSQVTFYDGQPSEQVSLAPDATRKVRDREVSTWQFASTSERRTWIECGYAGTSISLAQELPAGTKSCSVTYNPKVRLSGLPRIEQLDCK</sequence>
<dbReference type="InterPro" id="IPR049973">
    <property type="entry name" value="STY0301-like"/>
</dbReference>
<organism evidence="1 2">
    <name type="scientific">Bosea lupini</name>
    <dbReference type="NCBI Taxonomy" id="1036779"/>
    <lineage>
        <taxon>Bacteria</taxon>
        <taxon>Pseudomonadati</taxon>
        <taxon>Pseudomonadota</taxon>
        <taxon>Alphaproteobacteria</taxon>
        <taxon>Hyphomicrobiales</taxon>
        <taxon>Boseaceae</taxon>
        <taxon>Bosea</taxon>
    </lineage>
</organism>
<dbReference type="AlphaFoldDB" id="A0A1H7XW95"/>
<reference evidence="2" key="1">
    <citation type="submission" date="2016-10" db="EMBL/GenBank/DDBJ databases">
        <authorList>
            <person name="Varghese N."/>
            <person name="Submissions S."/>
        </authorList>
    </citation>
    <scope>NUCLEOTIDE SEQUENCE [LARGE SCALE GENOMIC DNA]</scope>
    <source>
        <strain evidence="2">LMG 26383,CCUG 61248,R- 45681</strain>
    </source>
</reference>
<proteinExistence type="predicted"/>
<dbReference type="EMBL" id="FOAN01000010">
    <property type="protein sequence ID" value="SEM37408.1"/>
    <property type="molecule type" value="Genomic_DNA"/>
</dbReference>
<accession>A0A1H7XW95</accession>
<dbReference type="NCBIfam" id="NF042415">
    <property type="entry name" value="STY0301_fam"/>
    <property type="match status" value="1"/>
</dbReference>
<name>A0A1H7XW95_9HYPH</name>
<gene>
    <name evidence="1" type="ORF">SAMN04515666_110180</name>
</gene>
<dbReference type="Proteomes" id="UP000199664">
    <property type="component" value="Unassembled WGS sequence"/>
</dbReference>
<keyword evidence="2" id="KW-1185">Reference proteome</keyword>
<evidence type="ECO:0000313" key="2">
    <source>
        <dbReference type="Proteomes" id="UP000199664"/>
    </source>
</evidence>
<protein>
    <submittedName>
        <fullName evidence="1">Uncharacterized protein</fullName>
    </submittedName>
</protein>
<evidence type="ECO:0000313" key="1">
    <source>
        <dbReference type="EMBL" id="SEM37408.1"/>
    </source>
</evidence>